<reference evidence="1 2" key="1">
    <citation type="submission" date="2014-07" db="EMBL/GenBank/DDBJ databases">
        <title>Biosystematic studies on Modestobacter strains isolated from extreme hyper-arid desert soil and from historic building.</title>
        <authorList>
            <person name="Bukarasam K."/>
            <person name="Bull A."/>
            <person name="Girard G."/>
            <person name="van Wezel G."/>
            <person name="Goodfellow M."/>
        </authorList>
    </citation>
    <scope>NUCLEOTIDE SEQUENCE [LARGE SCALE GENOMIC DNA]</scope>
    <source>
        <strain evidence="1 2">KNN45-2b</strain>
    </source>
</reference>
<accession>A0A098YDS5</accession>
<dbReference type="STRING" id="1522368.IN07_01385"/>
<gene>
    <name evidence="1" type="ORF">IN07_01385</name>
</gene>
<dbReference type="Proteomes" id="UP000029713">
    <property type="component" value="Unassembled WGS sequence"/>
</dbReference>
<proteinExistence type="predicted"/>
<name>A0A098YDS5_9ACTN</name>
<keyword evidence="2" id="KW-1185">Reference proteome</keyword>
<dbReference type="RefSeq" id="WP_036332770.1">
    <property type="nucleotide sequence ID" value="NZ_JPMX01000003.1"/>
</dbReference>
<evidence type="ECO:0000313" key="1">
    <source>
        <dbReference type="EMBL" id="KGH48639.1"/>
    </source>
</evidence>
<comment type="caution">
    <text evidence="1">The sequence shown here is derived from an EMBL/GenBank/DDBJ whole genome shotgun (WGS) entry which is preliminary data.</text>
</comment>
<organism evidence="1 2">
    <name type="scientific">Modestobacter caceresii</name>
    <dbReference type="NCBI Taxonomy" id="1522368"/>
    <lineage>
        <taxon>Bacteria</taxon>
        <taxon>Bacillati</taxon>
        <taxon>Actinomycetota</taxon>
        <taxon>Actinomycetes</taxon>
        <taxon>Geodermatophilales</taxon>
        <taxon>Geodermatophilaceae</taxon>
        <taxon>Modestobacter</taxon>
    </lineage>
</organism>
<dbReference type="EMBL" id="JPMX01000003">
    <property type="protein sequence ID" value="KGH48639.1"/>
    <property type="molecule type" value="Genomic_DNA"/>
</dbReference>
<protein>
    <submittedName>
        <fullName evidence="1">Uncharacterized protein</fullName>
    </submittedName>
</protein>
<dbReference type="AlphaFoldDB" id="A0A098YDS5"/>
<evidence type="ECO:0000313" key="2">
    <source>
        <dbReference type="Proteomes" id="UP000029713"/>
    </source>
</evidence>
<sequence length="347" mass="38146">MLAELHGKFDPDRPETADRSEDLLTSAVFGAVRHLPRAALAALCAAIGLPADAKAARAARILLWPQVPMPKWPGKVIEPDVIVVVGRQPVVFEAKLHSPFGLYLDPNEPSGQPLHQLAVQYAAVSAWAAGERLLPPVVAAVTAPPQRPSIDLARASHDVTRLSRGTSADVFRWLPWWRIAEVLDGLPELRVHERTLVDDLLRYMEKKGVRRVFTGFQAEDYWLISAAQRVAGDRVYPQVRTFVEDLAAVLDSDQIGWSQPGCRSMWLPLGASTSKPTDCTRGWLGAQFWPKAWPQRHGRLGSNLALYVLFDFLNPALEVGLSIPGPGVAAVQPGWPDHLPNLVNAIH</sequence>